<dbReference type="InterPro" id="IPR003735">
    <property type="entry name" value="Metal_Tscrpt_repr"/>
</dbReference>
<dbReference type="InterPro" id="IPR038390">
    <property type="entry name" value="Metal_Tscrpt_repr_sf"/>
</dbReference>
<organism evidence="1 2">
    <name type="scientific">Candidatus Daviesbacteria bacterium GW2011_GWA2_38_24</name>
    <dbReference type="NCBI Taxonomy" id="1618422"/>
    <lineage>
        <taxon>Bacteria</taxon>
        <taxon>Candidatus Daviesiibacteriota</taxon>
    </lineage>
</organism>
<evidence type="ECO:0000313" key="1">
    <source>
        <dbReference type="EMBL" id="KKQ67338.1"/>
    </source>
</evidence>
<dbReference type="AlphaFoldDB" id="A0A0G0JI19"/>
<dbReference type="Proteomes" id="UP000034235">
    <property type="component" value="Unassembled WGS sequence"/>
</dbReference>
<dbReference type="Pfam" id="PF02583">
    <property type="entry name" value="Trns_repr_metal"/>
    <property type="match status" value="1"/>
</dbReference>
<dbReference type="EMBL" id="LBUP01000001">
    <property type="protein sequence ID" value="KKQ67338.1"/>
    <property type="molecule type" value="Genomic_DNA"/>
</dbReference>
<dbReference type="GO" id="GO:0045892">
    <property type="term" value="P:negative regulation of DNA-templated transcription"/>
    <property type="evidence" value="ECO:0007669"/>
    <property type="project" value="UniProtKB-ARBA"/>
</dbReference>
<dbReference type="PANTHER" id="PTHR33677">
    <property type="entry name" value="TRANSCRIPTIONAL REPRESSOR FRMR-RELATED"/>
    <property type="match status" value="1"/>
</dbReference>
<reference evidence="1 2" key="1">
    <citation type="journal article" date="2015" name="Nature">
        <title>rRNA introns, odd ribosomes, and small enigmatic genomes across a large radiation of phyla.</title>
        <authorList>
            <person name="Brown C.T."/>
            <person name="Hug L.A."/>
            <person name="Thomas B.C."/>
            <person name="Sharon I."/>
            <person name="Castelle C.J."/>
            <person name="Singh A."/>
            <person name="Wilkins M.J."/>
            <person name="Williams K.H."/>
            <person name="Banfield J.F."/>
        </authorList>
    </citation>
    <scope>NUCLEOTIDE SEQUENCE [LARGE SCALE GENOMIC DNA]</scope>
</reference>
<protein>
    <submittedName>
        <fullName evidence="1">YvgZ</fullName>
    </submittedName>
</protein>
<dbReference type="GO" id="GO:0003677">
    <property type="term" value="F:DNA binding"/>
    <property type="evidence" value="ECO:0007669"/>
    <property type="project" value="InterPro"/>
</dbReference>
<dbReference type="CDD" id="cd10151">
    <property type="entry name" value="TthCsoR-like_DUF156"/>
    <property type="match status" value="1"/>
</dbReference>
<proteinExistence type="predicted"/>
<gene>
    <name evidence="1" type="ORF">US86_C0001G0265</name>
</gene>
<accession>A0A0G0JI19</accession>
<dbReference type="Gene3D" id="1.20.58.1000">
    <property type="entry name" value="Metal-sensitive repressor, helix protomer"/>
    <property type="match status" value="1"/>
</dbReference>
<comment type="caution">
    <text evidence="1">The sequence shown here is derived from an EMBL/GenBank/DDBJ whole genome shotgun (WGS) entry which is preliminary data.</text>
</comment>
<sequence length="90" mass="10539">MAYRPKDTQERILHRLKITRGHLEKVMKMVENDEYCIDIIHQSQAVQKALKEIDNLILENHLKMCTADAIKDGRSEEAVEELMTIFKKNS</sequence>
<dbReference type="GO" id="GO:0046872">
    <property type="term" value="F:metal ion binding"/>
    <property type="evidence" value="ECO:0007669"/>
    <property type="project" value="InterPro"/>
</dbReference>
<name>A0A0G0JI19_9BACT</name>
<dbReference type="PANTHER" id="PTHR33677:SF3">
    <property type="entry name" value="COPPER-SENSING TRANSCRIPTIONAL REPRESSOR RICR"/>
    <property type="match status" value="1"/>
</dbReference>
<evidence type="ECO:0000313" key="2">
    <source>
        <dbReference type="Proteomes" id="UP000034235"/>
    </source>
</evidence>